<proteinExistence type="predicted"/>
<dbReference type="EMBL" id="CAMXCT010001203">
    <property type="protein sequence ID" value="CAI3987806.1"/>
    <property type="molecule type" value="Genomic_DNA"/>
</dbReference>
<accession>A0A9P1CCL1</accession>
<dbReference type="EMBL" id="CAMXCT020001203">
    <property type="protein sequence ID" value="CAL1141181.1"/>
    <property type="molecule type" value="Genomic_DNA"/>
</dbReference>
<dbReference type="EMBL" id="CAMXCT030001203">
    <property type="protein sequence ID" value="CAL4775118.1"/>
    <property type="molecule type" value="Genomic_DNA"/>
</dbReference>
<evidence type="ECO:0000313" key="2">
    <source>
        <dbReference type="EMBL" id="CAL4775118.1"/>
    </source>
</evidence>
<name>A0A9P1CCL1_9DINO</name>
<keyword evidence="3" id="KW-1185">Reference proteome</keyword>
<gene>
    <name evidence="1" type="ORF">C1SCF055_LOCUS15051</name>
</gene>
<dbReference type="AlphaFoldDB" id="A0A9P1CCL1"/>
<reference evidence="2 3" key="2">
    <citation type="submission" date="2024-05" db="EMBL/GenBank/DDBJ databases">
        <authorList>
            <person name="Chen Y."/>
            <person name="Shah S."/>
            <person name="Dougan E. K."/>
            <person name="Thang M."/>
            <person name="Chan C."/>
        </authorList>
    </citation>
    <scope>NUCLEOTIDE SEQUENCE [LARGE SCALE GENOMIC DNA]</scope>
</reference>
<evidence type="ECO:0000313" key="1">
    <source>
        <dbReference type="EMBL" id="CAI3987806.1"/>
    </source>
</evidence>
<organism evidence="1">
    <name type="scientific">Cladocopium goreaui</name>
    <dbReference type="NCBI Taxonomy" id="2562237"/>
    <lineage>
        <taxon>Eukaryota</taxon>
        <taxon>Sar</taxon>
        <taxon>Alveolata</taxon>
        <taxon>Dinophyceae</taxon>
        <taxon>Suessiales</taxon>
        <taxon>Symbiodiniaceae</taxon>
        <taxon>Cladocopium</taxon>
    </lineage>
</organism>
<protein>
    <submittedName>
        <fullName evidence="1">Uncharacterized protein</fullName>
    </submittedName>
</protein>
<sequence>MVSFQKNRLPLLHALRRSLILNLKRILPSSTITMWILTPRWQWLKNTHPELLHPGTATEAGDDGLQRREEQAIFTYTKFLDRHQLNFPFSGLETELLFQIEQTWGFILSPDDIKLTFPDRNGRNILLPPEMFVCEFLDIQRFNWHREQDLGSHFLPHRHGQHHTLNGEHSLFQVLGEYRQRIGHTTVFKIVQEAHTSYVTVEETDSEGYMKRKPLEKYFFGIIGHLRDRHGQRLESWTLCSQLANYWRTWFNVPTQGATFEPYEETPTPETPEHPPALGQDITPDDTQSSQIPVQILQVAWFLSALLSEHPEANAGLTQQIQQRPIGQLRDLHNDRVDHASLATLCAELGILASMLSQQQAASQEIAELSHEDDGGLTPHYLDVFFLDSTRLGDQSNEAKLETV</sequence>
<evidence type="ECO:0000313" key="3">
    <source>
        <dbReference type="Proteomes" id="UP001152797"/>
    </source>
</evidence>
<comment type="caution">
    <text evidence="1">The sequence shown here is derived from an EMBL/GenBank/DDBJ whole genome shotgun (WGS) entry which is preliminary data.</text>
</comment>
<dbReference type="Proteomes" id="UP001152797">
    <property type="component" value="Unassembled WGS sequence"/>
</dbReference>
<reference evidence="1" key="1">
    <citation type="submission" date="2022-10" db="EMBL/GenBank/DDBJ databases">
        <authorList>
            <person name="Chen Y."/>
            <person name="Dougan E. K."/>
            <person name="Chan C."/>
            <person name="Rhodes N."/>
            <person name="Thang M."/>
        </authorList>
    </citation>
    <scope>NUCLEOTIDE SEQUENCE</scope>
</reference>